<reference evidence="1" key="1">
    <citation type="submission" date="2023-08" db="EMBL/GenBank/DDBJ databases">
        <authorList>
            <person name="Chen Y."/>
            <person name="Shah S."/>
            <person name="Dougan E. K."/>
            <person name="Thang M."/>
            <person name="Chan C."/>
        </authorList>
    </citation>
    <scope>NUCLEOTIDE SEQUENCE</scope>
</reference>
<dbReference type="EMBL" id="CAUJNA010000368">
    <property type="protein sequence ID" value="CAJ1376181.1"/>
    <property type="molecule type" value="Genomic_DNA"/>
</dbReference>
<proteinExistence type="predicted"/>
<keyword evidence="2" id="KW-1185">Reference proteome</keyword>
<protein>
    <submittedName>
        <fullName evidence="1">Uncharacterized protein</fullName>
    </submittedName>
</protein>
<dbReference type="AlphaFoldDB" id="A0AA36HVL6"/>
<gene>
    <name evidence="1" type="ORF">EVOR1521_LOCUS5301</name>
</gene>
<evidence type="ECO:0000313" key="2">
    <source>
        <dbReference type="Proteomes" id="UP001178507"/>
    </source>
</evidence>
<name>A0AA36HVL6_9DINO</name>
<dbReference type="Proteomes" id="UP001178507">
    <property type="component" value="Unassembled WGS sequence"/>
</dbReference>
<evidence type="ECO:0000313" key="1">
    <source>
        <dbReference type="EMBL" id="CAJ1376181.1"/>
    </source>
</evidence>
<sequence>MAIRTQEEMCEHFLPILKEKGTHVRKKGMRLARPARPGEEVLTIVNGEVVARTKAKQSGSMVIRQESADHEFYLLDPEKFAKNYDTAGVDITEAGPTFDQLRQRNFKYYRRKGELLLYQVTEEDMSFVTARKFQVAFSASPVPLSLGDFLVTALPELSEIWVSKHSVIYEDGGQLSKSPGARLQAEMCEHFVPIMKDHGRVLEKKGTRLARPAIRGEEVLTIVNGEIMARTQVTDNTSMVVRQESADHELYVLSLEKFQSSYEETAGDVEETEMGYKEFRERGFKPYWRKGQVLIYEVTEQDMSFLPGGKFYTAFSPIPITIKPGCFLVTDYPGCNEIWLSRNAAVYNDGQFQGPGVRTQEEMRDHFLPLMRLRGMKMRRAGRRLARPARRGEEVLTIINGEVVTKTIVLDDTSMVVQEESVDREVYALDGQSFAETYRFAAELPRKGPEYDVLRARGFKIYEKTAGMFLVYKVTEEDMDFVPKGKFQVPFSIVPQPLRPGDYLVTRLPEKKVVYLSRNVDQVFLSRENLEVQFAFASPLTYSPLCIEGELEGLRTAGVVVRLTCATRENLVRLKGAWASSPTVLHISCHTALRRSEHSVEVASILEDCRGAAHPVTPEAFADLVIGGGSAPQLLVALSCHSEALALTCLDRGVRRAVAVRAQSSLLDSAARDFTLTFYAELRTHWNVQRAFLMALESMRASREPGVAGEAEKLVLLPEGAPEFELGGQACVLGLPEDSPPEMDKTIAVRMPFSAGEVAVGALEQSRLERLSELLPHSRGLFISQALAGFSSYRALKVSGETPADLQDFAAALVRFACYPGGRLFPGGAVVVKSEVQGGVLSQQQMCDIFLPIMRSHGTLVRKMGRRLARPALRGEEVQTIINGECVAKTVVTDDSSYVIQQDSVDRELYVLSEEKFERNYELPGFDISEKSPESDLMRHLSRASENYLELLLM</sequence>
<comment type="caution">
    <text evidence="1">The sequence shown here is derived from an EMBL/GenBank/DDBJ whole genome shotgun (WGS) entry which is preliminary data.</text>
</comment>
<accession>A0AA36HVL6</accession>
<organism evidence="1 2">
    <name type="scientific">Effrenium voratum</name>
    <dbReference type="NCBI Taxonomy" id="2562239"/>
    <lineage>
        <taxon>Eukaryota</taxon>
        <taxon>Sar</taxon>
        <taxon>Alveolata</taxon>
        <taxon>Dinophyceae</taxon>
        <taxon>Suessiales</taxon>
        <taxon>Symbiodiniaceae</taxon>
        <taxon>Effrenium</taxon>
    </lineage>
</organism>